<feature type="transmembrane region" description="Helical" evidence="6">
    <location>
        <begin position="392"/>
        <end position="412"/>
    </location>
</feature>
<evidence type="ECO:0000313" key="7">
    <source>
        <dbReference type="EMBL" id="CAJ36213.1"/>
    </source>
</evidence>
<feature type="transmembrane region" description="Helical" evidence="6">
    <location>
        <begin position="168"/>
        <end position="187"/>
    </location>
</feature>
<proteinExistence type="predicted"/>
<reference evidence="7 8" key="1">
    <citation type="journal article" date="2006" name="Science">
        <title>Genome of rice cluster I archaea -- the key methane producers in the rice rhizosphere.</title>
        <authorList>
            <person name="Erkel C."/>
            <person name="Kube M."/>
            <person name="Reinhardt R."/>
            <person name="Liesack W."/>
        </authorList>
    </citation>
    <scope>NUCLEOTIDE SEQUENCE [LARGE SCALE GENOMIC DNA]</scope>
    <source>
        <strain evidence="8">DSM 22066 / NBRC 105507 / MRE50</strain>
    </source>
</reference>
<dbReference type="eggNOG" id="arCOG02213">
    <property type="taxonomic scope" value="Archaea"/>
</dbReference>
<dbReference type="RefSeq" id="WP_012036303.1">
    <property type="nucleotide sequence ID" value="NC_009464.1"/>
</dbReference>
<feature type="transmembrane region" description="Helical" evidence="6">
    <location>
        <begin position="260"/>
        <end position="285"/>
    </location>
</feature>
<keyword evidence="3 6" id="KW-0812">Transmembrane</keyword>
<evidence type="ECO:0000256" key="3">
    <source>
        <dbReference type="ARBA" id="ARBA00022692"/>
    </source>
</evidence>
<accession>Q0W5Y0</accession>
<dbReference type="PANTHER" id="PTHR30250:SF11">
    <property type="entry name" value="O-ANTIGEN TRANSPORTER-RELATED"/>
    <property type="match status" value="1"/>
</dbReference>
<feature type="transmembrane region" description="Helical" evidence="6">
    <location>
        <begin position="232"/>
        <end position="254"/>
    </location>
</feature>
<dbReference type="STRING" id="351160.RCIX853"/>
<keyword evidence="4 6" id="KW-1133">Transmembrane helix</keyword>
<keyword evidence="8" id="KW-1185">Reference proteome</keyword>
<dbReference type="Proteomes" id="UP000000663">
    <property type="component" value="Chromosome"/>
</dbReference>
<keyword evidence="2" id="KW-1003">Cell membrane</keyword>
<dbReference type="EMBL" id="AM114193">
    <property type="protein sequence ID" value="CAJ36213.1"/>
    <property type="molecule type" value="Genomic_DNA"/>
</dbReference>
<dbReference type="PANTHER" id="PTHR30250">
    <property type="entry name" value="PST FAMILY PREDICTED COLANIC ACID TRANSPORTER"/>
    <property type="match status" value="1"/>
</dbReference>
<feature type="transmembrane region" description="Helical" evidence="6">
    <location>
        <begin position="366"/>
        <end position="386"/>
    </location>
</feature>
<evidence type="ECO:0000256" key="6">
    <source>
        <dbReference type="SAM" id="Phobius"/>
    </source>
</evidence>
<evidence type="ECO:0000256" key="4">
    <source>
        <dbReference type="ARBA" id="ARBA00022989"/>
    </source>
</evidence>
<feature type="transmembrane region" description="Helical" evidence="6">
    <location>
        <begin position="28"/>
        <end position="49"/>
    </location>
</feature>
<feature type="transmembrane region" description="Helical" evidence="6">
    <location>
        <begin position="339"/>
        <end position="359"/>
    </location>
</feature>
<dbReference type="AlphaFoldDB" id="Q0W5Y0"/>
<gene>
    <name evidence="7" type="ORF">RCIX853</name>
</gene>
<evidence type="ECO:0000256" key="2">
    <source>
        <dbReference type="ARBA" id="ARBA00022475"/>
    </source>
</evidence>
<evidence type="ECO:0000256" key="1">
    <source>
        <dbReference type="ARBA" id="ARBA00004651"/>
    </source>
</evidence>
<name>Q0W5Y0_METAR</name>
<sequence length="418" mass="46336">MIGSMSTTVKHYFGGLKRSLKDPFFKNSFFIMANKGLGVAAGFFFWAIAARLYSVNDVGNAVVLISAASLILAFSSMGFDISLLRYFHHYDKSKAFNTSMVVMVSTALVLGLLYVATAPYISPDIAGLLDWQYILIFLVFVGTGAAGAVATQTFIAMRDAKYTFIQNLLYLTRLPLLFLLAALGFFGIFSANVLSYIVAFIFVAWILQKVVRFDLRVDPEFIKTSFRTSSRNYVASILYNAAYLSVPLIISAQLGEAQAAIYYIAYTLGNFLLQIPISLSTSFFVEGVYGESLKKNFTRAALTVYSILIPGAIFLFLFGPAIMGFFGPRYLEGLELMKLIVLASFPYTIYSLFIPVLNIRMNVNTIILLNAIIFVVLLGGTLLLIPTYGSSAFGYALIATFIIVDIVILMLARRWKWI</sequence>
<evidence type="ECO:0000313" key="8">
    <source>
        <dbReference type="Proteomes" id="UP000000663"/>
    </source>
</evidence>
<feature type="transmembrane region" description="Helical" evidence="6">
    <location>
        <begin position="61"/>
        <end position="87"/>
    </location>
</feature>
<dbReference type="InterPro" id="IPR050833">
    <property type="entry name" value="Poly_Biosynth_Transport"/>
</dbReference>
<dbReference type="GeneID" id="5145337"/>
<protein>
    <submittedName>
        <fullName evidence="7">Oligosaccharide repeat unit transporter</fullName>
    </submittedName>
</protein>
<dbReference type="Pfam" id="PF01943">
    <property type="entry name" value="Polysacc_synt"/>
    <property type="match status" value="1"/>
</dbReference>
<dbReference type="GO" id="GO:0005886">
    <property type="term" value="C:plasma membrane"/>
    <property type="evidence" value="ECO:0007669"/>
    <property type="project" value="UniProtKB-SubCell"/>
</dbReference>
<keyword evidence="5 6" id="KW-0472">Membrane</keyword>
<feature type="transmembrane region" description="Helical" evidence="6">
    <location>
        <begin position="133"/>
        <end position="156"/>
    </location>
</feature>
<organism evidence="7 8">
    <name type="scientific">Methanocella arvoryzae (strain DSM 22066 / NBRC 105507 / MRE50)</name>
    <dbReference type="NCBI Taxonomy" id="351160"/>
    <lineage>
        <taxon>Archaea</taxon>
        <taxon>Methanobacteriati</taxon>
        <taxon>Methanobacteriota</taxon>
        <taxon>Stenosarchaea group</taxon>
        <taxon>Methanomicrobia</taxon>
        <taxon>Methanocellales</taxon>
        <taxon>Methanocellaceae</taxon>
        <taxon>Methanocella</taxon>
    </lineage>
</organism>
<comment type="subcellular location">
    <subcellularLocation>
        <location evidence="1">Cell membrane</location>
        <topology evidence="1">Multi-pass membrane protein</topology>
    </subcellularLocation>
</comment>
<dbReference type="KEGG" id="rci:RCIX853"/>
<feature type="transmembrane region" description="Helical" evidence="6">
    <location>
        <begin position="297"/>
        <end position="319"/>
    </location>
</feature>
<feature type="transmembrane region" description="Helical" evidence="6">
    <location>
        <begin position="99"/>
        <end position="121"/>
    </location>
</feature>
<evidence type="ECO:0000256" key="5">
    <source>
        <dbReference type="ARBA" id="ARBA00023136"/>
    </source>
</evidence>
<dbReference type="InterPro" id="IPR002797">
    <property type="entry name" value="Polysacc_synth"/>
</dbReference>